<evidence type="ECO:0000256" key="1">
    <source>
        <dbReference type="ARBA" id="ARBA00001947"/>
    </source>
</evidence>
<evidence type="ECO:0000256" key="8">
    <source>
        <dbReference type="ARBA" id="ARBA00022833"/>
    </source>
</evidence>
<dbReference type="GO" id="GO:0046872">
    <property type="term" value="F:metal ion binding"/>
    <property type="evidence" value="ECO:0007669"/>
    <property type="project" value="UniProtKB-KW"/>
</dbReference>
<dbReference type="AlphaFoldDB" id="A0A919RFT6"/>
<evidence type="ECO:0000256" key="6">
    <source>
        <dbReference type="ARBA" id="ARBA00022723"/>
    </source>
</evidence>
<organism evidence="14 15">
    <name type="scientific">Sinosporangium siamense</name>
    <dbReference type="NCBI Taxonomy" id="1367973"/>
    <lineage>
        <taxon>Bacteria</taxon>
        <taxon>Bacillati</taxon>
        <taxon>Actinomycetota</taxon>
        <taxon>Actinomycetes</taxon>
        <taxon>Streptosporangiales</taxon>
        <taxon>Streptosporangiaceae</taxon>
        <taxon>Sinosporangium</taxon>
    </lineage>
</organism>
<dbReference type="Gene3D" id="3.30.2010.10">
    <property type="entry name" value="Metalloproteases ('zincins'), catalytic domain"/>
    <property type="match status" value="1"/>
</dbReference>
<comment type="cofactor">
    <cofactor evidence="1">
        <name>Zn(2+)</name>
        <dbReference type="ChEBI" id="CHEBI:29105"/>
    </cofactor>
</comment>
<feature type="transmembrane region" description="Helical" evidence="12">
    <location>
        <begin position="7"/>
        <end position="31"/>
    </location>
</feature>
<evidence type="ECO:0000256" key="2">
    <source>
        <dbReference type="ARBA" id="ARBA00004651"/>
    </source>
</evidence>
<keyword evidence="4 14" id="KW-0645">Protease</keyword>
<keyword evidence="3" id="KW-1003">Cell membrane</keyword>
<comment type="caution">
    <text evidence="14">The sequence shown here is derived from an EMBL/GenBank/DDBJ whole genome shotgun (WGS) entry which is preliminary data.</text>
</comment>
<keyword evidence="6" id="KW-0479">Metal-binding</keyword>
<reference evidence="14" key="1">
    <citation type="submission" date="2021-01" db="EMBL/GenBank/DDBJ databases">
        <title>Whole genome shotgun sequence of Sinosporangium siamense NBRC 109515.</title>
        <authorList>
            <person name="Komaki H."/>
            <person name="Tamura T."/>
        </authorList>
    </citation>
    <scope>NUCLEOTIDE SEQUENCE</scope>
    <source>
        <strain evidence="14">NBRC 109515</strain>
    </source>
</reference>
<protein>
    <submittedName>
        <fullName evidence="14">Zn-dependent protease</fullName>
    </submittedName>
</protein>
<sequence length="490" mass="53791">MTVALRAVLAITLLSGFYLLVATLVGAALFFDLSLIFGFGLRSLQGAVGYTLAAGALIHALWVVSRRKQAEEPGIEVSREQEPELWHTVEDLARQVQTAPPDEIRLVAEVNAAVAEDTRLLGLRAVRRRMYIGVPLMLALTRDQMRAVLGHELGHYSGAHTRLGAPIYRGRVALIAAVRGLSDFAIVRMVFSGYARLYLLVSQAVSRRQELEADRFAVAIAGREAMAGALRTIHVTALAWEVFTDRYLSMAGAGGRRPRDVMAGFQALLHDPERRSRLVEAARVPEKTSRYDSHPALHDRLAMLADLPDPGLRPDPRPALSLLRDPGRAIRAVEDHMWSPQALTELKAVSWEELVASGMYAVRNAEALHDLAVAGQRVRGTALPYLDTAFQALADGQRAALEEQLLELGWHESDTLLTGVLAQALEAVLIRHGQAKWTLSWSGPARLLFDTGEEVAVVEFAAQIVDDPSGVPGMREWLRWMGVPPDYVPS</sequence>
<accession>A0A919RFT6</accession>
<keyword evidence="11 12" id="KW-0472">Membrane</keyword>
<dbReference type="CDD" id="cd07328">
    <property type="entry name" value="M48_Ste24p_like"/>
    <property type="match status" value="1"/>
</dbReference>
<evidence type="ECO:0000313" key="15">
    <source>
        <dbReference type="Proteomes" id="UP000606172"/>
    </source>
</evidence>
<keyword evidence="15" id="KW-1185">Reference proteome</keyword>
<keyword evidence="9 12" id="KW-1133">Transmembrane helix</keyword>
<keyword evidence="7" id="KW-0378">Hydrolase</keyword>
<evidence type="ECO:0000256" key="10">
    <source>
        <dbReference type="ARBA" id="ARBA00023049"/>
    </source>
</evidence>
<evidence type="ECO:0000256" key="11">
    <source>
        <dbReference type="ARBA" id="ARBA00023136"/>
    </source>
</evidence>
<gene>
    <name evidence="14" type="ORF">Ssi02_18500</name>
</gene>
<dbReference type="EMBL" id="BOOW01000010">
    <property type="protein sequence ID" value="GII91619.1"/>
    <property type="molecule type" value="Genomic_DNA"/>
</dbReference>
<evidence type="ECO:0000256" key="7">
    <source>
        <dbReference type="ARBA" id="ARBA00022801"/>
    </source>
</evidence>
<comment type="subcellular location">
    <subcellularLocation>
        <location evidence="2">Cell membrane</location>
        <topology evidence="2">Multi-pass membrane protein</topology>
    </subcellularLocation>
</comment>
<evidence type="ECO:0000256" key="4">
    <source>
        <dbReference type="ARBA" id="ARBA00022670"/>
    </source>
</evidence>
<dbReference type="PANTHER" id="PTHR43221">
    <property type="entry name" value="PROTEASE HTPX"/>
    <property type="match status" value="1"/>
</dbReference>
<dbReference type="Proteomes" id="UP000606172">
    <property type="component" value="Unassembled WGS sequence"/>
</dbReference>
<dbReference type="GO" id="GO:0005886">
    <property type="term" value="C:plasma membrane"/>
    <property type="evidence" value="ECO:0007669"/>
    <property type="project" value="UniProtKB-SubCell"/>
</dbReference>
<feature type="domain" description="Peptidase M48" evidence="13">
    <location>
        <begin position="81"/>
        <end position="305"/>
    </location>
</feature>
<name>A0A919RFT6_9ACTN</name>
<dbReference type="InterPro" id="IPR050083">
    <property type="entry name" value="HtpX_protease"/>
</dbReference>
<evidence type="ECO:0000256" key="3">
    <source>
        <dbReference type="ARBA" id="ARBA00022475"/>
    </source>
</evidence>
<dbReference type="RefSeq" id="WP_204023399.1">
    <property type="nucleotide sequence ID" value="NZ_BOOW01000010.1"/>
</dbReference>
<proteinExistence type="predicted"/>
<evidence type="ECO:0000256" key="12">
    <source>
        <dbReference type="SAM" id="Phobius"/>
    </source>
</evidence>
<dbReference type="PANTHER" id="PTHR43221:SF1">
    <property type="entry name" value="PROTEASE HTPX"/>
    <property type="match status" value="1"/>
</dbReference>
<keyword evidence="5 12" id="KW-0812">Transmembrane</keyword>
<evidence type="ECO:0000256" key="5">
    <source>
        <dbReference type="ARBA" id="ARBA00022692"/>
    </source>
</evidence>
<evidence type="ECO:0000256" key="9">
    <source>
        <dbReference type="ARBA" id="ARBA00022989"/>
    </source>
</evidence>
<dbReference type="InterPro" id="IPR001915">
    <property type="entry name" value="Peptidase_M48"/>
</dbReference>
<dbReference type="Pfam" id="PF01435">
    <property type="entry name" value="Peptidase_M48"/>
    <property type="match status" value="1"/>
</dbReference>
<dbReference type="GO" id="GO:0004222">
    <property type="term" value="F:metalloendopeptidase activity"/>
    <property type="evidence" value="ECO:0007669"/>
    <property type="project" value="InterPro"/>
</dbReference>
<keyword evidence="10" id="KW-0482">Metalloprotease</keyword>
<keyword evidence="8" id="KW-0862">Zinc</keyword>
<evidence type="ECO:0000313" key="14">
    <source>
        <dbReference type="EMBL" id="GII91619.1"/>
    </source>
</evidence>
<dbReference type="GO" id="GO:0006508">
    <property type="term" value="P:proteolysis"/>
    <property type="evidence" value="ECO:0007669"/>
    <property type="project" value="UniProtKB-KW"/>
</dbReference>
<evidence type="ECO:0000259" key="13">
    <source>
        <dbReference type="Pfam" id="PF01435"/>
    </source>
</evidence>